<dbReference type="OrthoDB" id="6277625at2759"/>
<dbReference type="STRING" id="947166.A0A1D1UKM4"/>
<dbReference type="PANTHER" id="PTHR31592">
    <property type="entry name" value="TRANSMEMBRANE PROTEIN 192"/>
    <property type="match status" value="1"/>
</dbReference>
<feature type="region of interest" description="Disordered" evidence="7">
    <location>
        <begin position="1"/>
        <end position="29"/>
    </location>
</feature>
<protein>
    <recommendedName>
        <fullName evidence="3">Transmembrane protein 192</fullName>
    </recommendedName>
</protein>
<evidence type="ECO:0000256" key="7">
    <source>
        <dbReference type="SAM" id="MobiDB-lite"/>
    </source>
</evidence>
<proteinExistence type="inferred from homology"/>
<dbReference type="Proteomes" id="UP000186922">
    <property type="component" value="Unassembled WGS sequence"/>
</dbReference>
<dbReference type="AlphaFoldDB" id="A0A1D1UKM4"/>
<organism evidence="9 10">
    <name type="scientific">Ramazzottius varieornatus</name>
    <name type="common">Water bear</name>
    <name type="synonym">Tardigrade</name>
    <dbReference type="NCBI Taxonomy" id="947166"/>
    <lineage>
        <taxon>Eukaryota</taxon>
        <taxon>Metazoa</taxon>
        <taxon>Ecdysozoa</taxon>
        <taxon>Tardigrada</taxon>
        <taxon>Eutardigrada</taxon>
        <taxon>Parachela</taxon>
        <taxon>Hypsibioidea</taxon>
        <taxon>Ramazzottiidae</taxon>
        <taxon>Ramazzottius</taxon>
    </lineage>
</organism>
<evidence type="ECO:0000313" key="9">
    <source>
        <dbReference type="EMBL" id="GAU88192.1"/>
    </source>
</evidence>
<dbReference type="EMBL" id="BDGG01000001">
    <property type="protein sequence ID" value="GAU88192.1"/>
    <property type="molecule type" value="Genomic_DNA"/>
</dbReference>
<keyword evidence="4 8" id="KW-0812">Transmembrane</keyword>
<evidence type="ECO:0000256" key="3">
    <source>
        <dbReference type="ARBA" id="ARBA00014635"/>
    </source>
</evidence>
<keyword evidence="5 8" id="KW-1133">Transmembrane helix</keyword>
<dbReference type="GO" id="GO:0005765">
    <property type="term" value="C:lysosomal membrane"/>
    <property type="evidence" value="ECO:0007669"/>
    <property type="project" value="TreeGrafter"/>
</dbReference>
<accession>A0A1D1UKM4</accession>
<feature type="transmembrane region" description="Helical" evidence="8">
    <location>
        <begin position="159"/>
        <end position="177"/>
    </location>
</feature>
<feature type="transmembrane region" description="Helical" evidence="8">
    <location>
        <begin position="197"/>
        <end position="218"/>
    </location>
</feature>
<dbReference type="PANTHER" id="PTHR31592:SF1">
    <property type="entry name" value="TRANSMEMBRANE PROTEIN 192"/>
    <property type="match status" value="1"/>
</dbReference>
<feature type="transmembrane region" description="Helical" evidence="8">
    <location>
        <begin position="112"/>
        <end position="134"/>
    </location>
</feature>
<evidence type="ECO:0000256" key="8">
    <source>
        <dbReference type="SAM" id="Phobius"/>
    </source>
</evidence>
<name>A0A1D1UKM4_RAMVA</name>
<dbReference type="InterPro" id="IPR029399">
    <property type="entry name" value="TMEM192"/>
</dbReference>
<comment type="caution">
    <text evidence="9">The sequence shown here is derived from an EMBL/GenBank/DDBJ whole genome shotgun (WGS) entry which is preliminary data.</text>
</comment>
<evidence type="ECO:0000256" key="1">
    <source>
        <dbReference type="ARBA" id="ARBA00004141"/>
    </source>
</evidence>
<feature type="compositionally biased region" description="Polar residues" evidence="7">
    <location>
        <begin position="1"/>
        <end position="12"/>
    </location>
</feature>
<keyword evidence="10" id="KW-1185">Reference proteome</keyword>
<gene>
    <name evidence="9" type="primary">RvY_00936-1</name>
    <name evidence="9" type="synonym">RvY_00936.1</name>
    <name evidence="9" type="ORF">RvY_00936</name>
</gene>
<evidence type="ECO:0000256" key="6">
    <source>
        <dbReference type="ARBA" id="ARBA00023136"/>
    </source>
</evidence>
<evidence type="ECO:0000256" key="4">
    <source>
        <dbReference type="ARBA" id="ARBA00022692"/>
    </source>
</evidence>
<comment type="subcellular location">
    <subcellularLocation>
        <location evidence="1">Membrane</location>
        <topology evidence="1">Multi-pass membrane protein</topology>
    </subcellularLocation>
</comment>
<dbReference type="GO" id="GO:0005770">
    <property type="term" value="C:late endosome"/>
    <property type="evidence" value="ECO:0007669"/>
    <property type="project" value="TreeGrafter"/>
</dbReference>
<reference evidence="9 10" key="1">
    <citation type="journal article" date="2016" name="Nat. Commun.">
        <title>Extremotolerant tardigrade genome and improved radiotolerance of human cultured cells by tardigrade-unique protein.</title>
        <authorList>
            <person name="Hashimoto T."/>
            <person name="Horikawa D.D."/>
            <person name="Saito Y."/>
            <person name="Kuwahara H."/>
            <person name="Kozuka-Hata H."/>
            <person name="Shin-I T."/>
            <person name="Minakuchi Y."/>
            <person name="Ohishi K."/>
            <person name="Motoyama A."/>
            <person name="Aizu T."/>
            <person name="Enomoto A."/>
            <person name="Kondo K."/>
            <person name="Tanaka S."/>
            <person name="Hara Y."/>
            <person name="Koshikawa S."/>
            <person name="Sagara H."/>
            <person name="Miura T."/>
            <person name="Yokobori S."/>
            <person name="Miyagawa K."/>
            <person name="Suzuki Y."/>
            <person name="Kubo T."/>
            <person name="Oyama M."/>
            <person name="Kohara Y."/>
            <person name="Fujiyama A."/>
            <person name="Arakawa K."/>
            <person name="Katayama T."/>
            <person name="Toyoda A."/>
            <person name="Kunieda T."/>
        </authorList>
    </citation>
    <scope>NUCLEOTIDE SEQUENCE [LARGE SCALE GENOMIC DNA]</scope>
    <source>
        <strain evidence="9 10">YOKOZUNA-1</strain>
    </source>
</reference>
<sequence>MVSLNSDTSFRTALSDDEPRSRTMSRAAARSSDAAHRLLPDPDAIAFWDMSAAGMFASTVALNAGDEEGAYKFRSVPAVPVVSFIILLVVLDVIFSFVLPVVCPVTCSGVTAFSWISYLQIILFFAILLADSLLRRIHSASRSLGYLEFYRRTRKYRKLPVIIVATASCIFLFAAVMTEQFCPDQVRCGAQFTRADILQIVCCLQAAVLIPLCFRYIYISRQFNKARALPDVLQDNLNTERILQSSANIGQRVGVKEEGFKENLLEKQADEILYLRKRNAFLSSRILDLTTQLNSSTGHQTV</sequence>
<evidence type="ECO:0000313" key="10">
    <source>
        <dbReference type="Proteomes" id="UP000186922"/>
    </source>
</evidence>
<keyword evidence="6 8" id="KW-0472">Membrane</keyword>
<dbReference type="Pfam" id="PF14802">
    <property type="entry name" value="TMEM192"/>
    <property type="match status" value="1"/>
</dbReference>
<evidence type="ECO:0000256" key="5">
    <source>
        <dbReference type="ARBA" id="ARBA00022989"/>
    </source>
</evidence>
<comment type="similarity">
    <text evidence="2">Belongs to the TMEM192 family.</text>
</comment>
<feature type="transmembrane region" description="Helical" evidence="8">
    <location>
        <begin position="76"/>
        <end position="100"/>
    </location>
</feature>
<evidence type="ECO:0000256" key="2">
    <source>
        <dbReference type="ARBA" id="ARBA00006314"/>
    </source>
</evidence>